<dbReference type="InterPro" id="IPR001623">
    <property type="entry name" value="DnaJ_domain"/>
</dbReference>
<keyword evidence="2" id="KW-0472">Membrane</keyword>
<evidence type="ECO:0000256" key="1">
    <source>
        <dbReference type="SAM" id="MobiDB-lite"/>
    </source>
</evidence>
<protein>
    <submittedName>
        <fullName evidence="4">Uncharacterized protein LOC104266622</fullName>
    </submittedName>
</protein>
<dbReference type="PRINTS" id="PR00625">
    <property type="entry name" value="JDOMAIN"/>
</dbReference>
<keyword evidence="2" id="KW-1133">Transmembrane helix</keyword>
<dbReference type="PROSITE" id="PS50076">
    <property type="entry name" value="DNAJ_2"/>
    <property type="match status" value="1"/>
</dbReference>
<evidence type="ECO:0000256" key="2">
    <source>
        <dbReference type="SAM" id="Phobius"/>
    </source>
</evidence>
<dbReference type="AlphaFoldDB" id="A0A6F9DJW1"/>
<feature type="region of interest" description="Disordered" evidence="1">
    <location>
        <begin position="260"/>
        <end position="292"/>
    </location>
</feature>
<dbReference type="SMART" id="SM00271">
    <property type="entry name" value="DnaJ"/>
    <property type="match status" value="1"/>
</dbReference>
<dbReference type="Gene3D" id="1.10.287.110">
    <property type="entry name" value="DnaJ domain"/>
    <property type="match status" value="1"/>
</dbReference>
<dbReference type="SUPFAM" id="SSF46565">
    <property type="entry name" value="Chaperone J-domain"/>
    <property type="match status" value="1"/>
</dbReference>
<accession>A0A6F9DJW1</accession>
<proteinExistence type="evidence at transcript level"/>
<dbReference type="PANTHER" id="PTHR44825:SF1">
    <property type="entry name" value="DNAJ HOMOLOG SUBFAMILY C MEMBER 4"/>
    <property type="match status" value="1"/>
</dbReference>
<dbReference type="EMBL" id="LR787371">
    <property type="protein sequence ID" value="CAB3263233.1"/>
    <property type="molecule type" value="mRNA"/>
</dbReference>
<organism evidence="4">
    <name type="scientific">Phallusia mammillata</name>
    <dbReference type="NCBI Taxonomy" id="59560"/>
    <lineage>
        <taxon>Eukaryota</taxon>
        <taxon>Metazoa</taxon>
        <taxon>Chordata</taxon>
        <taxon>Tunicata</taxon>
        <taxon>Ascidiacea</taxon>
        <taxon>Phlebobranchia</taxon>
        <taxon>Ascidiidae</taxon>
        <taxon>Phallusia</taxon>
    </lineage>
</organism>
<evidence type="ECO:0000259" key="3">
    <source>
        <dbReference type="PROSITE" id="PS50076"/>
    </source>
</evidence>
<feature type="transmembrane region" description="Helical" evidence="2">
    <location>
        <begin position="227"/>
        <end position="246"/>
    </location>
</feature>
<dbReference type="Pfam" id="PF00226">
    <property type="entry name" value="DnaJ"/>
    <property type="match status" value="1"/>
</dbReference>
<name>A0A6F9DJW1_9ASCI</name>
<sequence length="292" mass="34590">MFYSKTMLSVAKIFPGLRIPLLNYFVNYKVFGSYASCRLLHLTTCARLDYYEVLGAKRDASAEEIKKLYLEKCKLYHPDKHQGDKVMHEKFVRISEAYGTLSNVSQRKDYDRSLQYRNTGKGGFSHYDTSEYRWGNAQRSKPEDVWRTWQNQNRQSRYQEDPTNAYRDFGARTRRQSYKNQQSYHSHEYEDPRVSRDKLNSYWDSVYRQHKKSHHSNSQRNMYSNAILERQAIFLFIMGLFFLLSVRTMNLQAKQESFDTNRYPYNAPHNNAPPRNKKPPKSGDGGINFEDA</sequence>
<dbReference type="CDD" id="cd06257">
    <property type="entry name" value="DnaJ"/>
    <property type="match status" value="1"/>
</dbReference>
<dbReference type="PANTHER" id="PTHR44825">
    <property type="match status" value="1"/>
</dbReference>
<evidence type="ECO:0000313" key="4">
    <source>
        <dbReference type="EMBL" id="CAB3263233.1"/>
    </source>
</evidence>
<gene>
    <name evidence="4" type="primary">LOC104266622-002</name>
</gene>
<keyword evidence="2" id="KW-0812">Transmembrane</keyword>
<feature type="domain" description="J" evidence="3">
    <location>
        <begin position="49"/>
        <end position="114"/>
    </location>
</feature>
<feature type="region of interest" description="Disordered" evidence="1">
    <location>
        <begin position="173"/>
        <end position="193"/>
    </location>
</feature>
<dbReference type="InterPro" id="IPR052763">
    <property type="entry name" value="DnaJ_C4"/>
</dbReference>
<reference evidence="4" key="1">
    <citation type="submission" date="2020-04" db="EMBL/GenBank/DDBJ databases">
        <authorList>
            <person name="Neveu A P."/>
        </authorList>
    </citation>
    <scope>NUCLEOTIDE SEQUENCE</scope>
    <source>
        <tissue evidence="4">Whole embryo</tissue>
    </source>
</reference>
<feature type="compositionally biased region" description="Low complexity" evidence="1">
    <location>
        <begin position="261"/>
        <end position="274"/>
    </location>
</feature>
<dbReference type="InterPro" id="IPR036869">
    <property type="entry name" value="J_dom_sf"/>
</dbReference>